<feature type="region of interest" description="Disordered" evidence="1">
    <location>
        <begin position="127"/>
        <end position="224"/>
    </location>
</feature>
<proteinExistence type="predicted"/>
<reference evidence="2 3" key="1">
    <citation type="journal article" date="2015" name="PLoS Pathog.">
        <title>Leptomonas seymouri: Adaptations to the Dixenous Life Cycle Analyzed by Genome Sequencing, Transcriptome Profiling and Co-infection with Leishmania donovani.</title>
        <authorList>
            <person name="Kraeva N."/>
            <person name="Butenko A."/>
            <person name="Hlavacova J."/>
            <person name="Kostygov A."/>
            <person name="Myskova J."/>
            <person name="Grybchuk D."/>
            <person name="Lestinova T."/>
            <person name="Votypka J."/>
            <person name="Volf P."/>
            <person name="Opperdoes F."/>
            <person name="Flegontov P."/>
            <person name="Lukes J."/>
            <person name="Yurchenko V."/>
        </authorList>
    </citation>
    <scope>NUCLEOTIDE SEQUENCE [LARGE SCALE GENOMIC DNA]</scope>
    <source>
        <strain evidence="2 3">ATCC 30220</strain>
    </source>
</reference>
<feature type="compositionally biased region" description="Polar residues" evidence="1">
    <location>
        <begin position="140"/>
        <end position="186"/>
    </location>
</feature>
<dbReference type="PANTHER" id="PTHR35614:SF5">
    <property type="entry name" value="SPRY DOMAIN-CONTAINING PROTEIN"/>
    <property type="match status" value="1"/>
</dbReference>
<protein>
    <submittedName>
        <fullName evidence="2">Uncharacterized protein</fullName>
    </submittedName>
</protein>
<feature type="compositionally biased region" description="Basic residues" evidence="1">
    <location>
        <begin position="709"/>
        <end position="721"/>
    </location>
</feature>
<evidence type="ECO:0000313" key="2">
    <source>
        <dbReference type="EMBL" id="KPI88780.1"/>
    </source>
</evidence>
<dbReference type="Proteomes" id="UP000038009">
    <property type="component" value="Unassembled WGS sequence"/>
</dbReference>
<feature type="region of interest" description="Disordered" evidence="1">
    <location>
        <begin position="608"/>
        <end position="748"/>
    </location>
</feature>
<dbReference type="OMA" id="TRAYFND"/>
<dbReference type="EMBL" id="LJSK01000040">
    <property type="protein sequence ID" value="KPI88780.1"/>
    <property type="molecule type" value="Genomic_DNA"/>
</dbReference>
<sequence>MGGIPSREASDSIRTLRYGNHEIGLIPFTRQFFNKDNPELCQQFIRVRNDPNVRYCHMRAAGYSMDQLPPAEYSQEDLDALVDSVEESLFDTNEDFLNAGAGPVASFSVAEMHRILQREGLIDPFDPQLDDYTSKADSPASFTKQCSGSLTTNPKDSDNGITSAVSHQDAPSTSHDSVSEMGSPTQIKAVAANGNPSASPPPLKVRANNAGGDEAATPAQEPARNVESMFRSLKSELQAFYRAAEKNDSADYSAKAAAMPDLFHTALYRRFKRAVRPLPCAVVFIYVNSLEEHDCFVFRGHRINVIGCFGLRTYENESDDTIPVLQIRKGIVKAAGDRTLERVLALAAKSFVDSFTDVVLRELHRRPASALLRHIGEEASTLLRELPPMQQQQQELLSPPRSLPIGFSGGREPTYDPISIANALFFDRMSKFPLLCIGLFNNYPTLKFFFDFSALALSVDEGRTGCKESMRLCTYQREKDERGLAFLFPRRLLAYTWLWSAAQMQPPTVRDSWVQYTLNEYAQSRERRVQQWLEASPAAKVMLGNAKTTSLFLEHLNNLHSEIVRARTTSTEDSVSWASVQEYSYDSKLYRIFMSPICGPLLTTVKEQKGDTGKGSGGSLQKKQQQHRSRSSSKPSLSMSGARSAHDSNDAVGARADKDGTNSQQSTSGSQSGLEAAAKGSAKDPSITSSPSSNNAAAAATAATAIASHRSHSSKQSSAHRRAQEDSATTSTSSVAGGSSLGPQPPSYSTLARGAYPVFDMPVYPTQQAFQPMYLQPLGGIAVPTTQSGASWVVPQFLTPPSSSISSAASPENSFNQVPLPPPLTAGSSAASATPTTYILQIGSDGKQTLMPVAIGPNAQMNSGSTPTLPSPYHVQGIGTAPLAHHTTVITPDFPPPSRYPAPHPSPPQQQQQHHTQPQPPTAQLFPLAAAGGASAGVYYPSAASYAPASYIGPFQAHQPVYPATLSTVAVPQSVPHSFFQPQTLPSALPSSVSVNVGGATASQQNLPRSASSINVVPGVQVQVHQTPPPSYPMRTPQTFTHTSASALQVNQKALYTPQQQHLAPQRDSNVSEEIELFANALRLLD</sequence>
<name>A0A0N1PEH6_LEPSE</name>
<feature type="compositionally biased region" description="Low complexity" evidence="1">
    <location>
        <begin position="685"/>
        <end position="708"/>
    </location>
</feature>
<comment type="caution">
    <text evidence="2">The sequence shown here is derived from an EMBL/GenBank/DDBJ whole genome shotgun (WGS) entry which is preliminary data.</text>
</comment>
<feature type="compositionally biased region" description="Basic and acidic residues" evidence="1">
    <location>
        <begin position="644"/>
        <end position="660"/>
    </location>
</feature>
<feature type="compositionally biased region" description="Low complexity" evidence="1">
    <location>
        <begin position="909"/>
        <end position="924"/>
    </location>
</feature>
<dbReference type="VEuPathDB" id="TriTrypDB:Lsey_0040_0060"/>
<feature type="compositionally biased region" description="Low complexity" evidence="1">
    <location>
        <begin position="727"/>
        <end position="738"/>
    </location>
</feature>
<dbReference type="OrthoDB" id="245726at2759"/>
<keyword evidence="3" id="KW-1185">Reference proteome</keyword>
<evidence type="ECO:0000313" key="3">
    <source>
        <dbReference type="Proteomes" id="UP000038009"/>
    </source>
</evidence>
<dbReference type="PANTHER" id="PTHR35614">
    <property type="match status" value="1"/>
</dbReference>
<evidence type="ECO:0000256" key="1">
    <source>
        <dbReference type="SAM" id="MobiDB-lite"/>
    </source>
</evidence>
<accession>A0A0N1PEH6</accession>
<feature type="compositionally biased region" description="Low complexity" evidence="1">
    <location>
        <begin position="661"/>
        <end position="673"/>
    </location>
</feature>
<dbReference type="AlphaFoldDB" id="A0A0N1PEH6"/>
<gene>
    <name evidence="2" type="ORF">ABL78_2095</name>
</gene>
<feature type="compositionally biased region" description="Pro residues" evidence="1">
    <location>
        <begin position="893"/>
        <end position="908"/>
    </location>
</feature>
<feature type="region of interest" description="Disordered" evidence="1">
    <location>
        <begin position="887"/>
        <end position="924"/>
    </location>
</feature>
<organism evidence="2 3">
    <name type="scientific">Leptomonas seymouri</name>
    <dbReference type="NCBI Taxonomy" id="5684"/>
    <lineage>
        <taxon>Eukaryota</taxon>
        <taxon>Discoba</taxon>
        <taxon>Euglenozoa</taxon>
        <taxon>Kinetoplastea</taxon>
        <taxon>Metakinetoplastina</taxon>
        <taxon>Trypanosomatida</taxon>
        <taxon>Trypanosomatidae</taxon>
        <taxon>Leishmaniinae</taxon>
        <taxon>Leptomonas</taxon>
    </lineage>
</organism>